<dbReference type="OrthoDB" id="6249616at2759"/>
<dbReference type="Gene3D" id="6.10.290.30">
    <property type="entry name" value="Regulatory factor X-associated C-terminal binding domain"/>
    <property type="match status" value="1"/>
</dbReference>
<evidence type="ECO:0000313" key="4">
    <source>
        <dbReference type="Proteomes" id="UP000822476"/>
    </source>
</evidence>
<organism evidence="3 4">
    <name type="scientific">Paragonimus skrjabini miyazakii</name>
    <dbReference type="NCBI Taxonomy" id="59628"/>
    <lineage>
        <taxon>Eukaryota</taxon>
        <taxon>Metazoa</taxon>
        <taxon>Spiralia</taxon>
        <taxon>Lophotrochozoa</taxon>
        <taxon>Platyhelminthes</taxon>
        <taxon>Trematoda</taxon>
        <taxon>Digenea</taxon>
        <taxon>Plagiorchiida</taxon>
        <taxon>Troglotremata</taxon>
        <taxon>Troglotrematidae</taxon>
        <taxon>Paragonimus</taxon>
    </lineage>
</organism>
<evidence type="ECO:0000259" key="2">
    <source>
        <dbReference type="Pfam" id="PF15289"/>
    </source>
</evidence>
<name>A0A8S9ZCJ4_9TREM</name>
<protein>
    <recommendedName>
        <fullName evidence="2">Regulatory factor X-associated protein RFXANK-binding domain-containing protein</fullName>
    </recommendedName>
</protein>
<reference evidence="3" key="1">
    <citation type="submission" date="2019-07" db="EMBL/GenBank/DDBJ databases">
        <title>Annotation for the trematode Paragonimus miyazaki's.</title>
        <authorList>
            <person name="Choi Y.-J."/>
        </authorList>
    </citation>
    <scope>NUCLEOTIDE SEQUENCE</scope>
    <source>
        <strain evidence="3">Japan</strain>
    </source>
</reference>
<dbReference type="AlphaFoldDB" id="A0A8S9ZCJ4"/>
<feature type="region of interest" description="Disordered" evidence="1">
    <location>
        <begin position="37"/>
        <end position="73"/>
    </location>
</feature>
<feature type="domain" description="Regulatory factor X-associated protein RFXANK-binding" evidence="2">
    <location>
        <begin position="68"/>
        <end position="109"/>
    </location>
</feature>
<dbReference type="InterPro" id="IPR038308">
    <property type="entry name" value="RFXAP_C_sf"/>
</dbReference>
<gene>
    <name evidence="3" type="ORF">EG68_00712</name>
</gene>
<keyword evidence="4" id="KW-1185">Reference proteome</keyword>
<evidence type="ECO:0000313" key="3">
    <source>
        <dbReference type="EMBL" id="KAF7262007.1"/>
    </source>
</evidence>
<dbReference type="InterPro" id="IPR029316">
    <property type="entry name" value="RFXAP_RFXANK-bd"/>
</dbReference>
<sequence length="123" mass="13321">MNKTRIKKAVNADEVASRRRQEFDELVKARTEKLLSDGPVCTTTSTSGPLSSSSSGGGSTCAGNSARESSSSPNYKKLIEAVLDAKKSALLRSPSVMAYLESQQRSLAEFKRRTELFCVDGKK</sequence>
<dbReference type="Proteomes" id="UP000822476">
    <property type="component" value="Unassembled WGS sequence"/>
</dbReference>
<evidence type="ECO:0000256" key="1">
    <source>
        <dbReference type="SAM" id="MobiDB-lite"/>
    </source>
</evidence>
<accession>A0A8S9ZCJ4</accession>
<dbReference type="Pfam" id="PF15289">
    <property type="entry name" value="RFXA_RFXANK_bdg"/>
    <property type="match status" value="1"/>
</dbReference>
<comment type="caution">
    <text evidence="3">The sequence shown here is derived from an EMBL/GenBank/DDBJ whole genome shotgun (WGS) entry which is preliminary data.</text>
</comment>
<feature type="compositionally biased region" description="Low complexity" evidence="1">
    <location>
        <begin position="42"/>
        <end position="54"/>
    </location>
</feature>
<dbReference type="EMBL" id="JTDE01000198">
    <property type="protein sequence ID" value="KAF7262007.1"/>
    <property type="molecule type" value="Genomic_DNA"/>
</dbReference>
<proteinExistence type="predicted"/>